<dbReference type="GO" id="GO:0003735">
    <property type="term" value="F:structural constituent of ribosome"/>
    <property type="evidence" value="ECO:0007669"/>
    <property type="project" value="InterPro"/>
</dbReference>
<evidence type="ECO:0000256" key="3">
    <source>
        <dbReference type="ARBA" id="ARBA00023274"/>
    </source>
</evidence>
<organism evidence="7 8">
    <name type="scientific">Rotaria magnacalcarata</name>
    <dbReference type="NCBI Taxonomy" id="392030"/>
    <lineage>
        <taxon>Eukaryota</taxon>
        <taxon>Metazoa</taxon>
        <taxon>Spiralia</taxon>
        <taxon>Gnathifera</taxon>
        <taxon>Rotifera</taxon>
        <taxon>Eurotatoria</taxon>
        <taxon>Bdelloidea</taxon>
        <taxon>Philodinida</taxon>
        <taxon>Philodinidae</taxon>
        <taxon>Rotaria</taxon>
    </lineage>
</organism>
<dbReference type="Pfam" id="PF14374">
    <property type="entry name" value="Ribos_L4_asso_C"/>
    <property type="match status" value="1"/>
</dbReference>
<reference evidence="7" key="1">
    <citation type="submission" date="2021-02" db="EMBL/GenBank/DDBJ databases">
        <authorList>
            <person name="Nowell W R."/>
        </authorList>
    </citation>
    <scope>NUCLEOTIDE SEQUENCE</scope>
</reference>
<gene>
    <name evidence="6" type="ORF">BYL167_LOCUS4554</name>
    <name evidence="7" type="ORF">OVN521_LOCUS11337</name>
</gene>
<evidence type="ECO:0000256" key="1">
    <source>
        <dbReference type="ARBA" id="ARBA00010528"/>
    </source>
</evidence>
<dbReference type="GO" id="GO:1990904">
    <property type="term" value="C:ribonucleoprotein complex"/>
    <property type="evidence" value="ECO:0007669"/>
    <property type="project" value="UniProtKB-KW"/>
</dbReference>
<comment type="similarity">
    <text evidence="1">Belongs to the universal ribosomal protein uL4 family.</text>
</comment>
<evidence type="ECO:0000259" key="5">
    <source>
        <dbReference type="Pfam" id="PF14374"/>
    </source>
</evidence>
<sequence length="398" mass="44279">MAASRPLVSVYDEKGQSTGRSVVLPAVFRAPIRTDIVSFVHDQMRRNKRQAHAVSSKAGEQTSAESWGTGRAVARIPRVRGGGTHRSGQGAFGNMCRGGRMYAPLKVWRKWHRKINLKQRRYALVSAIAASGVPSLVLARGTIETVPEIPLVVSDKFQDLKKTKEAVAVLRKVGAWSDILKVYASKHTRAGKGKMRNRRTVMKRGPVIIYDKDNGVKKAFRNIPGVSLLNVERLNLLRLAPGGHLGRFLIWTESAFKKLDALYGTWSKKSQLKVDFNLPQPMMTNSDLGRLLKAFEIQSVLRAPIKRQARRKVKKNPLKNIGLMSRLNPYAGVQKRQTLLTQLKGRRTGKTIESKVAARKARTHASVKARRLSSVNLVKITKKQNAVATKKATTTKSS</sequence>
<evidence type="ECO:0000256" key="4">
    <source>
        <dbReference type="SAM" id="MobiDB-lite"/>
    </source>
</evidence>
<feature type="region of interest" description="Disordered" evidence="4">
    <location>
        <begin position="48"/>
        <end position="69"/>
    </location>
</feature>
<dbReference type="AlphaFoldDB" id="A0A819JSW2"/>
<dbReference type="SUPFAM" id="SSF52166">
    <property type="entry name" value="Ribosomal protein L4"/>
    <property type="match status" value="1"/>
</dbReference>
<comment type="caution">
    <text evidence="7">The sequence shown here is derived from an EMBL/GenBank/DDBJ whole genome shotgun (WGS) entry which is preliminary data.</text>
</comment>
<keyword evidence="8" id="KW-1185">Reference proteome</keyword>
<dbReference type="Proteomes" id="UP000663866">
    <property type="component" value="Unassembled WGS sequence"/>
</dbReference>
<keyword evidence="3" id="KW-0687">Ribonucleoprotein</keyword>
<dbReference type="GO" id="GO:0006412">
    <property type="term" value="P:translation"/>
    <property type="evidence" value="ECO:0007669"/>
    <property type="project" value="InterPro"/>
</dbReference>
<keyword evidence="2" id="KW-0689">Ribosomal protein</keyword>
<dbReference type="InterPro" id="IPR045240">
    <property type="entry name" value="Ribosomal_uL4_euk/arch"/>
</dbReference>
<protein>
    <recommendedName>
        <fullName evidence="5">Large ribosomal subunit protein uL4 C-terminal domain-containing protein</fullName>
    </recommendedName>
</protein>
<dbReference type="PANTHER" id="PTHR19431">
    <property type="entry name" value="60S RIBOSOMAL PROTEIN L4"/>
    <property type="match status" value="1"/>
</dbReference>
<evidence type="ECO:0000313" key="8">
    <source>
        <dbReference type="Proteomes" id="UP000663866"/>
    </source>
</evidence>
<dbReference type="Gene3D" id="3.40.1370.10">
    <property type="match status" value="1"/>
</dbReference>
<evidence type="ECO:0000256" key="2">
    <source>
        <dbReference type="ARBA" id="ARBA00022980"/>
    </source>
</evidence>
<dbReference type="GO" id="GO:0005840">
    <property type="term" value="C:ribosome"/>
    <property type="evidence" value="ECO:0007669"/>
    <property type="project" value="UniProtKB-KW"/>
</dbReference>
<dbReference type="Pfam" id="PF00573">
    <property type="entry name" value="Ribosomal_L4"/>
    <property type="match status" value="1"/>
</dbReference>
<evidence type="ECO:0000313" key="6">
    <source>
        <dbReference type="EMBL" id="CAF3828421.1"/>
    </source>
</evidence>
<dbReference type="EMBL" id="CAJOBG010001501">
    <property type="protein sequence ID" value="CAF3934716.1"/>
    <property type="molecule type" value="Genomic_DNA"/>
</dbReference>
<dbReference type="InterPro" id="IPR025755">
    <property type="entry name" value="Ribos_uL4_C_dom"/>
</dbReference>
<dbReference type="InterPro" id="IPR002136">
    <property type="entry name" value="Ribosomal_uL4"/>
</dbReference>
<dbReference type="FunFam" id="3.40.1370.10:FF:000002">
    <property type="entry name" value="60S ribosomal protein L4"/>
    <property type="match status" value="1"/>
</dbReference>
<dbReference type="InterPro" id="IPR023574">
    <property type="entry name" value="Ribosomal_uL4_dom_sf"/>
</dbReference>
<dbReference type="Proteomes" id="UP000681967">
    <property type="component" value="Unassembled WGS sequence"/>
</dbReference>
<dbReference type="EMBL" id="CAJOBH010000972">
    <property type="protein sequence ID" value="CAF3828421.1"/>
    <property type="molecule type" value="Genomic_DNA"/>
</dbReference>
<accession>A0A819JSW2</accession>
<proteinExistence type="inferred from homology"/>
<feature type="domain" description="Large ribosomal subunit protein uL4 C-terminal" evidence="5">
    <location>
        <begin position="275"/>
        <end position="344"/>
    </location>
</feature>
<evidence type="ECO:0000313" key="7">
    <source>
        <dbReference type="EMBL" id="CAF3934716.1"/>
    </source>
</evidence>
<name>A0A819JSW2_9BILA</name>